<evidence type="ECO:0000313" key="1">
    <source>
        <dbReference type="EMBL" id="KAI3809108.1"/>
    </source>
</evidence>
<keyword evidence="2" id="KW-1185">Reference proteome</keyword>
<accession>A0ACB9ILJ4</accession>
<reference evidence="2" key="1">
    <citation type="journal article" date="2022" name="Mol. Ecol. Resour.">
        <title>The genomes of chicory, endive, great burdock and yacon provide insights into Asteraceae palaeo-polyploidization history and plant inulin production.</title>
        <authorList>
            <person name="Fan W."/>
            <person name="Wang S."/>
            <person name="Wang H."/>
            <person name="Wang A."/>
            <person name="Jiang F."/>
            <person name="Liu H."/>
            <person name="Zhao H."/>
            <person name="Xu D."/>
            <person name="Zhang Y."/>
        </authorList>
    </citation>
    <scope>NUCLEOTIDE SEQUENCE [LARGE SCALE GENOMIC DNA]</scope>
    <source>
        <strain evidence="2">cv. Yunnan</strain>
    </source>
</reference>
<evidence type="ECO:0000313" key="2">
    <source>
        <dbReference type="Proteomes" id="UP001056120"/>
    </source>
</evidence>
<protein>
    <submittedName>
        <fullName evidence="1">Uncharacterized protein</fullName>
    </submittedName>
</protein>
<dbReference type="Proteomes" id="UP001056120">
    <property type="component" value="Linkage Group LG08"/>
</dbReference>
<sequence>MWVHTHAHTAPKVCYMSNTSPIFFFQPLIFFPSHFVHATFFISFCTHSFIFGVYTNIPTYGILFPIETAARDGTKQNLRLPVSCSCPRLVATSLAIPFYLQVS</sequence>
<gene>
    <name evidence="1" type="ORF">L1987_25077</name>
</gene>
<proteinExistence type="predicted"/>
<comment type="caution">
    <text evidence="1">The sequence shown here is derived from an EMBL/GenBank/DDBJ whole genome shotgun (WGS) entry which is preliminary data.</text>
</comment>
<reference evidence="1 2" key="2">
    <citation type="journal article" date="2022" name="Mol. Ecol. Resour.">
        <title>The genomes of chicory, endive, great burdock and yacon provide insights into Asteraceae paleo-polyploidization history and plant inulin production.</title>
        <authorList>
            <person name="Fan W."/>
            <person name="Wang S."/>
            <person name="Wang H."/>
            <person name="Wang A."/>
            <person name="Jiang F."/>
            <person name="Liu H."/>
            <person name="Zhao H."/>
            <person name="Xu D."/>
            <person name="Zhang Y."/>
        </authorList>
    </citation>
    <scope>NUCLEOTIDE SEQUENCE [LARGE SCALE GENOMIC DNA]</scope>
    <source>
        <strain evidence="2">cv. Yunnan</strain>
        <tissue evidence="1">Leaves</tissue>
    </source>
</reference>
<dbReference type="EMBL" id="CM042025">
    <property type="protein sequence ID" value="KAI3809108.1"/>
    <property type="molecule type" value="Genomic_DNA"/>
</dbReference>
<organism evidence="1 2">
    <name type="scientific">Smallanthus sonchifolius</name>
    <dbReference type="NCBI Taxonomy" id="185202"/>
    <lineage>
        <taxon>Eukaryota</taxon>
        <taxon>Viridiplantae</taxon>
        <taxon>Streptophyta</taxon>
        <taxon>Embryophyta</taxon>
        <taxon>Tracheophyta</taxon>
        <taxon>Spermatophyta</taxon>
        <taxon>Magnoliopsida</taxon>
        <taxon>eudicotyledons</taxon>
        <taxon>Gunneridae</taxon>
        <taxon>Pentapetalae</taxon>
        <taxon>asterids</taxon>
        <taxon>campanulids</taxon>
        <taxon>Asterales</taxon>
        <taxon>Asteraceae</taxon>
        <taxon>Asteroideae</taxon>
        <taxon>Heliantheae alliance</taxon>
        <taxon>Millerieae</taxon>
        <taxon>Smallanthus</taxon>
    </lineage>
</organism>
<name>A0ACB9ILJ4_9ASTR</name>